<dbReference type="InterPro" id="IPR027417">
    <property type="entry name" value="P-loop_NTPase"/>
</dbReference>
<gene>
    <name evidence="2" type="ORF">LLUC06_2029</name>
</gene>
<evidence type="ECO:0000313" key="2">
    <source>
        <dbReference type="EMBL" id="ARE21571.1"/>
    </source>
</evidence>
<protein>
    <submittedName>
        <fullName evidence="2">ParA family protein</fullName>
    </submittedName>
</protein>
<dbReference type="AlphaFoldDB" id="A0A1V0P487"/>
<dbReference type="Pfam" id="PF13614">
    <property type="entry name" value="AAA_31"/>
    <property type="match status" value="1"/>
</dbReference>
<proteinExistence type="predicted"/>
<dbReference type="SUPFAM" id="SSF52540">
    <property type="entry name" value="P-loop containing nucleoside triphosphate hydrolases"/>
    <property type="match status" value="1"/>
</dbReference>
<organism evidence="2 3">
    <name type="scientific">Lactococcus lactis subsp. lactis</name>
    <name type="common">Streptococcus lactis</name>
    <dbReference type="NCBI Taxonomy" id="1360"/>
    <lineage>
        <taxon>Bacteria</taxon>
        <taxon>Bacillati</taxon>
        <taxon>Bacillota</taxon>
        <taxon>Bacilli</taxon>
        <taxon>Lactobacillales</taxon>
        <taxon>Streptococcaceae</taxon>
        <taxon>Lactococcus</taxon>
    </lineage>
</organism>
<dbReference type="Proteomes" id="UP000192095">
    <property type="component" value="Chromosome"/>
</dbReference>
<dbReference type="RefSeq" id="WP_021722644.1">
    <property type="nucleotide sequence ID" value="NZ_CP015902.2"/>
</dbReference>
<dbReference type="PANTHER" id="PTHR13696">
    <property type="entry name" value="P-LOOP CONTAINING NUCLEOSIDE TRIPHOSPHATE HYDROLASE"/>
    <property type="match status" value="1"/>
</dbReference>
<evidence type="ECO:0000259" key="1">
    <source>
        <dbReference type="Pfam" id="PF13614"/>
    </source>
</evidence>
<name>A0A1V0P487_LACLL</name>
<reference evidence="2 3" key="1">
    <citation type="journal article" date="2017" name="BMC Genomics">
        <title>Comparative and functional genomics of the Lactococcus lactis taxon; insights into evolution and niche adaptation.</title>
        <authorList>
            <person name="Kelleher P."/>
            <person name="Bottacini F."/>
            <person name="Mahony J."/>
            <person name="Kilcawley K.N."/>
            <person name="van Sinderen D."/>
        </authorList>
    </citation>
    <scope>NUCLEOTIDE SEQUENCE [LARGE SCALE GENOMIC DNA]</scope>
    <source>
        <strain evidence="2 3">UC06</strain>
    </source>
</reference>
<dbReference type="PANTHER" id="PTHR13696:SF99">
    <property type="entry name" value="COBYRINIC ACID AC-DIAMIDE SYNTHASE"/>
    <property type="match status" value="1"/>
</dbReference>
<dbReference type="InterPro" id="IPR025669">
    <property type="entry name" value="AAA_dom"/>
</dbReference>
<evidence type="ECO:0000313" key="3">
    <source>
        <dbReference type="Proteomes" id="UP000192095"/>
    </source>
</evidence>
<sequence>MEEEKFPIVLTAALPAGGTGKTPFIRVYGEWKARQGYKVALIDLDHQCSLSELYDIYETENTSLNLFKGGEVNFIPVEENIWLLPAHPNLQYEPARLRAEGTQNIYFLLEDWLYEHEELIKRFDYLLIDTHPDTDTLTKNALAVSTAQIGVVMPTEKSTNAIPKAEQALSDLKVDTYDKRHKEDRVTCELLLMGTDIEKIGKHYTKLSRQLLSLISDDNRFVGYIPHKELFAQAFSDEKQSIWTQLEKDSVVKEKSNQTFKYQLEGVMLAMDKKVEELSWH</sequence>
<dbReference type="InterPro" id="IPR050678">
    <property type="entry name" value="DNA_Partitioning_ATPase"/>
</dbReference>
<accession>A0A1V0P487</accession>
<feature type="domain" description="AAA" evidence="1">
    <location>
        <begin position="17"/>
        <end position="160"/>
    </location>
</feature>
<dbReference type="EMBL" id="CP015902">
    <property type="protein sequence ID" value="ARE21571.1"/>
    <property type="molecule type" value="Genomic_DNA"/>
</dbReference>
<dbReference type="Gene3D" id="3.40.50.300">
    <property type="entry name" value="P-loop containing nucleotide triphosphate hydrolases"/>
    <property type="match status" value="1"/>
</dbReference>